<accession>F0T1X7</accession>
<protein>
    <submittedName>
        <fullName evidence="1">Uncharacterized protein</fullName>
    </submittedName>
</protein>
<proteinExistence type="predicted"/>
<dbReference type="Proteomes" id="UP000007488">
    <property type="component" value="Chromosome"/>
</dbReference>
<evidence type="ECO:0000313" key="1">
    <source>
        <dbReference type="EMBL" id="ADY55241.1"/>
    </source>
</evidence>
<dbReference type="KEGG" id="sgy:Sgly_0895"/>
<dbReference type="HOGENOM" id="CLU_3030858_0_0_9"/>
<dbReference type="AlphaFoldDB" id="F0T1X7"/>
<dbReference type="RefSeq" id="WP_013624112.1">
    <property type="nucleotide sequence ID" value="NC_015172.1"/>
</dbReference>
<sequence>MKTYDRRFKAEAVRLIKIKRQSQLWFLIGFHQIRLTGIIKKIRDIDIQYVGEFGQ</sequence>
<organism evidence="1 2">
    <name type="scientific">Syntrophobotulus glycolicus (strain DSM 8271 / FlGlyR)</name>
    <dbReference type="NCBI Taxonomy" id="645991"/>
    <lineage>
        <taxon>Bacteria</taxon>
        <taxon>Bacillati</taxon>
        <taxon>Bacillota</taxon>
        <taxon>Clostridia</taxon>
        <taxon>Eubacteriales</taxon>
        <taxon>Desulfitobacteriaceae</taxon>
        <taxon>Syntrophobotulus</taxon>
    </lineage>
</organism>
<reference evidence="1 2" key="1">
    <citation type="journal article" date="2011" name="Stand. Genomic Sci.">
        <title>Complete genome sequence of Syntrophobotulus glycolicus type strain (FlGlyR).</title>
        <authorList>
            <person name="Han C."/>
            <person name="Mwirichia R."/>
            <person name="Chertkov O."/>
            <person name="Held B."/>
            <person name="Lapidus A."/>
            <person name="Nolan M."/>
            <person name="Lucas S."/>
            <person name="Hammon N."/>
            <person name="Deshpande S."/>
            <person name="Cheng J.F."/>
            <person name="Tapia R."/>
            <person name="Goodwin L."/>
            <person name="Pitluck S."/>
            <person name="Huntemann M."/>
            <person name="Liolios K."/>
            <person name="Ivanova N."/>
            <person name="Pagani I."/>
            <person name="Mavromatis K."/>
            <person name="Ovchinikova G."/>
            <person name="Pati A."/>
            <person name="Chen A."/>
            <person name="Palaniappan K."/>
            <person name="Land M."/>
            <person name="Hauser L."/>
            <person name="Brambilla E.M."/>
            <person name="Rohde M."/>
            <person name="Spring S."/>
            <person name="Sikorski J."/>
            <person name="Goker M."/>
            <person name="Woyke T."/>
            <person name="Bristow J."/>
            <person name="Eisen J.A."/>
            <person name="Markowitz V."/>
            <person name="Hugenholtz P."/>
            <person name="Kyrpides N.C."/>
            <person name="Klenk H.P."/>
            <person name="Detter J.C."/>
        </authorList>
    </citation>
    <scope>NUCLEOTIDE SEQUENCE [LARGE SCALE GENOMIC DNA]</scope>
    <source>
        <strain evidence="2">DSM 8271 / FlGlyR</strain>
    </source>
</reference>
<dbReference type="EMBL" id="CP002547">
    <property type="protein sequence ID" value="ADY55241.1"/>
    <property type="molecule type" value="Genomic_DNA"/>
</dbReference>
<evidence type="ECO:0000313" key="2">
    <source>
        <dbReference type="Proteomes" id="UP000007488"/>
    </source>
</evidence>
<reference evidence="2" key="2">
    <citation type="submission" date="2011-02" db="EMBL/GenBank/DDBJ databases">
        <title>The complete genome of Syntrophobotulus glycolicus DSM 8271.</title>
        <authorList>
            <person name="Lucas S."/>
            <person name="Copeland A."/>
            <person name="Lapidus A."/>
            <person name="Bruce D."/>
            <person name="Goodwin L."/>
            <person name="Pitluck S."/>
            <person name="Kyrpides N."/>
            <person name="Mavromatis K."/>
            <person name="Pagani I."/>
            <person name="Ivanova N."/>
            <person name="Mikhailova N."/>
            <person name="Chertkov O."/>
            <person name="Held B."/>
            <person name="Detter J.C."/>
            <person name="Tapia R."/>
            <person name="Han C."/>
            <person name="Land M."/>
            <person name="Hauser L."/>
            <person name="Markowitz V."/>
            <person name="Cheng J.-F."/>
            <person name="Hugenholtz P."/>
            <person name="Woyke T."/>
            <person name="Wu D."/>
            <person name="Spring S."/>
            <person name="Schroeder M."/>
            <person name="Brambilla E."/>
            <person name="Klenk H.-P."/>
            <person name="Eisen J.A."/>
        </authorList>
    </citation>
    <scope>NUCLEOTIDE SEQUENCE [LARGE SCALE GENOMIC DNA]</scope>
    <source>
        <strain evidence="2">DSM 8271 / FlGlyR</strain>
    </source>
</reference>
<gene>
    <name evidence="1" type="ordered locus">Sgly_0895</name>
</gene>
<keyword evidence="2" id="KW-1185">Reference proteome</keyword>
<name>F0T1X7_SYNGF</name>